<organism evidence="2 3">
    <name type="scientific">Vibrio diazotrophicus</name>
    <dbReference type="NCBI Taxonomy" id="685"/>
    <lineage>
        <taxon>Bacteria</taxon>
        <taxon>Pseudomonadati</taxon>
        <taxon>Pseudomonadota</taxon>
        <taxon>Gammaproteobacteria</taxon>
        <taxon>Vibrionales</taxon>
        <taxon>Vibrionaceae</taxon>
        <taxon>Vibrio</taxon>
    </lineage>
</organism>
<dbReference type="RefSeq" id="WP_102967391.1">
    <property type="nucleotide sequence ID" value="NZ_POSK01000038.1"/>
</dbReference>
<evidence type="ECO:0000313" key="2">
    <source>
        <dbReference type="EMBL" id="PNI00291.1"/>
    </source>
</evidence>
<protein>
    <submittedName>
        <fullName evidence="2">Uncharacterized protein</fullName>
    </submittedName>
</protein>
<name>A0A2J8HQ29_VIBDI</name>
<accession>A0A2J8HQ29</accession>
<sequence length="102" mass="11579">MDLNDNCFSNSTDGQKSLRVHLINPPINEPWRTKGDYIEDREVFIQLQKQAIEAHVRSVEAHEILKKTYRNQTISLAIITLTLVATIVATTTGVIEFVISQK</sequence>
<comment type="caution">
    <text evidence="2">The sequence shown here is derived from an EMBL/GenBank/DDBJ whole genome shotgun (WGS) entry which is preliminary data.</text>
</comment>
<dbReference type="EMBL" id="POSK01000038">
    <property type="protein sequence ID" value="PNI00291.1"/>
    <property type="molecule type" value="Genomic_DNA"/>
</dbReference>
<reference evidence="2 3" key="1">
    <citation type="submission" date="2018-01" db="EMBL/GenBank/DDBJ databases">
        <title>Draft genome sequences of six Vibrio diazotrophicus strains isolated from deep-sea sediments of the Baltic Sea.</title>
        <authorList>
            <person name="Castillo D."/>
            <person name="Vandieken V."/>
            <person name="Chiang O."/>
            <person name="Middelboe M."/>
        </authorList>
    </citation>
    <scope>NUCLEOTIDE SEQUENCE [LARGE SCALE GENOMIC DNA]</scope>
    <source>
        <strain evidence="2 3">60.27F</strain>
    </source>
</reference>
<gene>
    <name evidence="2" type="ORF">C1N32_21615</name>
</gene>
<keyword evidence="1" id="KW-0812">Transmembrane</keyword>
<feature type="transmembrane region" description="Helical" evidence="1">
    <location>
        <begin position="74"/>
        <end position="99"/>
    </location>
</feature>
<keyword evidence="1" id="KW-1133">Transmembrane helix</keyword>
<keyword evidence="1" id="KW-0472">Membrane</keyword>
<proteinExistence type="predicted"/>
<evidence type="ECO:0000313" key="3">
    <source>
        <dbReference type="Proteomes" id="UP000236449"/>
    </source>
</evidence>
<dbReference type="Proteomes" id="UP000236449">
    <property type="component" value="Unassembled WGS sequence"/>
</dbReference>
<dbReference type="AlphaFoldDB" id="A0A2J8HQ29"/>
<evidence type="ECO:0000256" key="1">
    <source>
        <dbReference type="SAM" id="Phobius"/>
    </source>
</evidence>